<accession>A0A0P0C8X3</accession>
<dbReference type="GO" id="GO:0006355">
    <property type="term" value="P:regulation of DNA-templated transcription"/>
    <property type="evidence" value="ECO:0007669"/>
    <property type="project" value="InterPro"/>
</dbReference>
<comment type="catalytic activity">
    <reaction evidence="1">
        <text>ATP + protein L-histidine = ADP + protein N-phospho-L-histidine.</text>
        <dbReference type="EC" id="2.7.13.3"/>
    </reaction>
</comment>
<evidence type="ECO:0000256" key="3">
    <source>
        <dbReference type="ARBA" id="ARBA00022553"/>
    </source>
</evidence>
<dbReference type="InterPro" id="IPR013767">
    <property type="entry name" value="PAS_fold"/>
</dbReference>
<dbReference type="SMART" id="SM00387">
    <property type="entry name" value="HATPase_c"/>
    <property type="match status" value="1"/>
</dbReference>
<feature type="domain" description="Histidine kinase" evidence="6">
    <location>
        <begin position="642"/>
        <end position="858"/>
    </location>
</feature>
<dbReference type="InterPro" id="IPR000014">
    <property type="entry name" value="PAS"/>
</dbReference>
<evidence type="ECO:0000259" key="7">
    <source>
        <dbReference type="PROSITE" id="PS50112"/>
    </source>
</evidence>
<dbReference type="InterPro" id="IPR036097">
    <property type="entry name" value="HisK_dim/P_sf"/>
</dbReference>
<dbReference type="InterPro" id="IPR052162">
    <property type="entry name" value="Sensor_kinase/Photoreceptor"/>
</dbReference>
<dbReference type="InterPro" id="IPR004358">
    <property type="entry name" value="Sig_transdc_His_kin-like_C"/>
</dbReference>
<dbReference type="Pfam" id="PF13426">
    <property type="entry name" value="PAS_9"/>
    <property type="match status" value="1"/>
</dbReference>
<dbReference type="InterPro" id="IPR035965">
    <property type="entry name" value="PAS-like_dom_sf"/>
</dbReference>
<dbReference type="PATRIC" id="fig|512763.3.peg.211"/>
<dbReference type="PANTHER" id="PTHR43304:SF1">
    <property type="entry name" value="PAC DOMAIN-CONTAINING PROTEIN"/>
    <property type="match status" value="1"/>
</dbReference>
<dbReference type="EC" id="2.7.13.3" evidence="2"/>
<name>A0A0P0C8X3_9BACT</name>
<reference evidence="9 10" key="1">
    <citation type="submission" date="2015-08" db="EMBL/GenBank/DDBJ databases">
        <title>Complete genome sequence of Rufibacter tibetensis strain 1351t, a radiation-resistant bacterium from tibet plateau.</title>
        <authorList>
            <person name="Dai J."/>
        </authorList>
    </citation>
    <scope>NUCLEOTIDE SEQUENCE [LARGE SCALE GENOMIC DNA]</scope>
    <source>
        <strain evidence="9 10">1351</strain>
    </source>
</reference>
<dbReference type="PROSITE" id="PS50109">
    <property type="entry name" value="HIS_KIN"/>
    <property type="match status" value="1"/>
</dbReference>
<evidence type="ECO:0000256" key="4">
    <source>
        <dbReference type="ARBA" id="ARBA00022679"/>
    </source>
</evidence>
<dbReference type="RefSeq" id="WP_062542118.1">
    <property type="nucleotide sequence ID" value="NZ_CP012643.1"/>
</dbReference>
<dbReference type="Gene3D" id="3.30.450.20">
    <property type="entry name" value="PAS domain"/>
    <property type="match status" value="5"/>
</dbReference>
<keyword evidence="3" id="KW-0597">Phosphoprotein</keyword>
<evidence type="ECO:0000256" key="1">
    <source>
        <dbReference type="ARBA" id="ARBA00000085"/>
    </source>
</evidence>
<dbReference type="NCBIfam" id="TIGR00229">
    <property type="entry name" value="sensory_box"/>
    <property type="match status" value="5"/>
</dbReference>
<dbReference type="AlphaFoldDB" id="A0A0P0C8X3"/>
<keyword evidence="10" id="KW-1185">Reference proteome</keyword>
<dbReference type="PRINTS" id="PR00344">
    <property type="entry name" value="BCTRLSENSOR"/>
</dbReference>
<dbReference type="InterPro" id="IPR005467">
    <property type="entry name" value="His_kinase_dom"/>
</dbReference>
<feature type="domain" description="PAS" evidence="7">
    <location>
        <begin position="498"/>
        <end position="569"/>
    </location>
</feature>
<feature type="domain" description="PAS" evidence="7">
    <location>
        <begin position="261"/>
        <end position="331"/>
    </location>
</feature>
<gene>
    <name evidence="9" type="ORF">DC20_00950</name>
</gene>
<dbReference type="EMBL" id="CP012643">
    <property type="protein sequence ID" value="ALI97809.1"/>
    <property type="molecule type" value="Genomic_DNA"/>
</dbReference>
<organism evidence="9 10">
    <name type="scientific">Rufibacter tibetensis</name>
    <dbReference type="NCBI Taxonomy" id="512763"/>
    <lineage>
        <taxon>Bacteria</taxon>
        <taxon>Pseudomonadati</taxon>
        <taxon>Bacteroidota</taxon>
        <taxon>Cytophagia</taxon>
        <taxon>Cytophagales</taxon>
        <taxon>Hymenobacteraceae</taxon>
        <taxon>Rufibacter</taxon>
    </lineage>
</organism>
<dbReference type="PROSITE" id="PS50112">
    <property type="entry name" value="PAS"/>
    <property type="match status" value="5"/>
</dbReference>
<dbReference type="Pfam" id="PF00989">
    <property type="entry name" value="PAS"/>
    <property type="match status" value="1"/>
</dbReference>
<feature type="domain" description="PAS" evidence="7">
    <location>
        <begin position="14"/>
        <end position="84"/>
    </location>
</feature>
<dbReference type="KEGG" id="rti:DC20_00950"/>
<protein>
    <recommendedName>
        <fullName evidence="2">histidine kinase</fullName>
        <ecNumber evidence="2">2.7.13.3</ecNumber>
    </recommendedName>
</protein>
<dbReference type="SUPFAM" id="SSF47384">
    <property type="entry name" value="Homodimeric domain of signal transducing histidine kinase"/>
    <property type="match status" value="1"/>
</dbReference>
<dbReference type="Proteomes" id="UP000061382">
    <property type="component" value="Chromosome"/>
</dbReference>
<dbReference type="PANTHER" id="PTHR43304">
    <property type="entry name" value="PHYTOCHROME-LIKE PROTEIN CPH1"/>
    <property type="match status" value="1"/>
</dbReference>
<dbReference type="SUPFAM" id="SSF55874">
    <property type="entry name" value="ATPase domain of HSP90 chaperone/DNA topoisomerase II/histidine kinase"/>
    <property type="match status" value="1"/>
</dbReference>
<dbReference type="Pfam" id="PF02518">
    <property type="entry name" value="HATPase_c"/>
    <property type="match status" value="1"/>
</dbReference>
<dbReference type="InterPro" id="IPR013655">
    <property type="entry name" value="PAS_fold_3"/>
</dbReference>
<feature type="domain" description="PAC" evidence="8">
    <location>
        <begin position="570"/>
        <end position="624"/>
    </location>
</feature>
<evidence type="ECO:0000259" key="8">
    <source>
        <dbReference type="PROSITE" id="PS50113"/>
    </source>
</evidence>
<dbReference type="PROSITE" id="PS50113">
    <property type="entry name" value="PAC"/>
    <property type="match status" value="1"/>
</dbReference>
<dbReference type="OrthoDB" id="9766459at2"/>
<feature type="domain" description="PAS" evidence="7">
    <location>
        <begin position="385"/>
        <end position="455"/>
    </location>
</feature>
<proteinExistence type="predicted"/>
<dbReference type="SMART" id="SM00086">
    <property type="entry name" value="PAC"/>
    <property type="match status" value="2"/>
</dbReference>
<sequence length="866" mass="99215">MEANTVGSFARKWEKKIINKVIEVSSDVLCALDQKGTIVYISASCQPVLGYDDQELLQNSFLSLISPEDHIRTSENMKWVMQGTPSKSFFNQCLHKTGVEVPIVWSWVWSEEDKLMYCLGRVASDVIQYKQKLQEKDEWHEILMKHGSDMIGLINEAGEYVYIGGAVAKTLGYQHDELMGQSVFDLIHPEDLKETAEAWERLKVSELVEAPDLRYKSGSGEWRWIKAIVSNQLKNPLINAFVISSKDITDEKEASLKLEESERRFRSLFDNNPDLIVHEDRDGCILDANPQFLFYTGFSKEDIVGKSLRDFLPAEVAEVYYKHLEEAFKGDIITFDMELPLSRSHELYLNITKIPIIVNGQVVGVHSIAKDITGNHTANALIKKQAETLTTVFESITDAVYMLDNNWHFSFINKEFEHILQLDRKGYYGKCFWEVFPELTNSYLHENFNQALQTGKSVHFETYMERFNQWFEVKAFPSDEGLSVYFSNITERVEAKRELEKLSLVASKISNGVIITDIQGRIEWVNEAFTRTTGFPLEEVKGQIPGTFILGPDSNFDIGQKIKEKLKLGKPFNIQTLNYRKSGSKVWLSMDFTPILNDEGGIKHHIIIQKDITFRKEAEEKQLQMTKDLYRQNRDFQQFTYIVSHNLRAPVANAMGLADFLMKLDKNSEIYDKSLGYLKTSVFKLDTVLRDLNLILSLRDQQDVVDREFVNLAEVCEQVRQNFLESLLQNKSELKVEIDSTITLKANRAYLYSIFYNLLSNAIKYKSESRPLQVNIKCVTHADGGVNISFSDNGSGFDMEKAGDNLFKLYKRFHKNKKGRGVGLFLVKTHVESMGGSIEMRSKLDEGTHIEILLPSEATVTPKDLI</sequence>
<dbReference type="InterPro" id="IPR003594">
    <property type="entry name" value="HATPase_dom"/>
</dbReference>
<evidence type="ECO:0000259" key="6">
    <source>
        <dbReference type="PROSITE" id="PS50109"/>
    </source>
</evidence>
<keyword evidence="4" id="KW-0808">Transferase</keyword>
<dbReference type="InterPro" id="IPR036890">
    <property type="entry name" value="HATPase_C_sf"/>
</dbReference>
<evidence type="ECO:0000313" key="10">
    <source>
        <dbReference type="Proteomes" id="UP000061382"/>
    </source>
</evidence>
<dbReference type="STRING" id="512763.DC20_00950"/>
<evidence type="ECO:0000256" key="5">
    <source>
        <dbReference type="ARBA" id="ARBA00022777"/>
    </source>
</evidence>
<dbReference type="InterPro" id="IPR013656">
    <property type="entry name" value="PAS_4"/>
</dbReference>
<feature type="domain" description="PAS" evidence="7">
    <location>
        <begin position="136"/>
        <end position="211"/>
    </location>
</feature>
<keyword evidence="5" id="KW-0418">Kinase</keyword>
<dbReference type="SMART" id="SM00091">
    <property type="entry name" value="PAS"/>
    <property type="match status" value="5"/>
</dbReference>
<dbReference type="Gene3D" id="3.30.565.10">
    <property type="entry name" value="Histidine kinase-like ATPase, C-terminal domain"/>
    <property type="match status" value="1"/>
</dbReference>
<dbReference type="CDD" id="cd00130">
    <property type="entry name" value="PAS"/>
    <property type="match status" value="4"/>
</dbReference>
<evidence type="ECO:0000256" key="2">
    <source>
        <dbReference type="ARBA" id="ARBA00012438"/>
    </source>
</evidence>
<dbReference type="GO" id="GO:0000155">
    <property type="term" value="F:phosphorelay sensor kinase activity"/>
    <property type="evidence" value="ECO:0007669"/>
    <property type="project" value="InterPro"/>
</dbReference>
<dbReference type="Pfam" id="PF08447">
    <property type="entry name" value="PAS_3"/>
    <property type="match status" value="1"/>
</dbReference>
<dbReference type="InterPro" id="IPR001610">
    <property type="entry name" value="PAC"/>
</dbReference>
<dbReference type="Gene3D" id="1.10.287.130">
    <property type="match status" value="1"/>
</dbReference>
<dbReference type="SUPFAM" id="SSF55785">
    <property type="entry name" value="PYP-like sensor domain (PAS domain)"/>
    <property type="match status" value="5"/>
</dbReference>
<dbReference type="InterPro" id="IPR000700">
    <property type="entry name" value="PAS-assoc_C"/>
</dbReference>
<dbReference type="Pfam" id="PF08448">
    <property type="entry name" value="PAS_4"/>
    <property type="match status" value="2"/>
</dbReference>
<evidence type="ECO:0000313" key="9">
    <source>
        <dbReference type="EMBL" id="ALI97809.1"/>
    </source>
</evidence>